<protein>
    <submittedName>
        <fullName evidence="1">DUF3253 domain-containing protein</fullName>
    </submittedName>
</protein>
<comment type="caution">
    <text evidence="1">The sequence shown here is derived from an EMBL/GenBank/DDBJ whole genome shotgun (WGS) entry which is preliminary data.</text>
</comment>
<gene>
    <name evidence="1" type="ORF">ACFSFX_00245</name>
</gene>
<name>A0ABW4Q135_9MICC</name>
<dbReference type="Pfam" id="PF11625">
    <property type="entry name" value="DUF3253"/>
    <property type="match status" value="1"/>
</dbReference>
<dbReference type="InterPro" id="IPR021660">
    <property type="entry name" value="DUF3253"/>
</dbReference>
<dbReference type="InterPro" id="IPR036388">
    <property type="entry name" value="WH-like_DNA-bd_sf"/>
</dbReference>
<keyword evidence="2" id="KW-1185">Reference proteome</keyword>
<sequence length="88" mass="9438">MGAAGDDTGRLLEDAIRRLLDERAPEATICPSEAARAVSDGQWRDLMEASRDAARRLVAAGEVEITQGGAVIDPSTIKGPIRIRRPRA</sequence>
<evidence type="ECO:0000313" key="1">
    <source>
        <dbReference type="EMBL" id="MFD1845031.1"/>
    </source>
</evidence>
<proteinExistence type="predicted"/>
<organism evidence="1 2">
    <name type="scientific">Arthrobacter flavus</name>
    <dbReference type="NCBI Taxonomy" id="95172"/>
    <lineage>
        <taxon>Bacteria</taxon>
        <taxon>Bacillati</taxon>
        <taxon>Actinomycetota</taxon>
        <taxon>Actinomycetes</taxon>
        <taxon>Micrococcales</taxon>
        <taxon>Micrococcaceae</taxon>
        <taxon>Arthrobacter</taxon>
    </lineage>
</organism>
<dbReference type="Gene3D" id="1.10.10.10">
    <property type="entry name" value="Winged helix-like DNA-binding domain superfamily/Winged helix DNA-binding domain"/>
    <property type="match status" value="1"/>
</dbReference>
<dbReference type="InterPro" id="IPR036390">
    <property type="entry name" value="WH_DNA-bd_sf"/>
</dbReference>
<dbReference type="Proteomes" id="UP001597307">
    <property type="component" value="Unassembled WGS sequence"/>
</dbReference>
<accession>A0ABW4Q135</accession>
<dbReference type="RefSeq" id="WP_343876998.1">
    <property type="nucleotide sequence ID" value="NZ_BAAAIJ010000001.1"/>
</dbReference>
<dbReference type="SUPFAM" id="SSF46785">
    <property type="entry name" value="Winged helix' DNA-binding domain"/>
    <property type="match status" value="1"/>
</dbReference>
<dbReference type="EMBL" id="JBHUGA010000001">
    <property type="protein sequence ID" value="MFD1845031.1"/>
    <property type="molecule type" value="Genomic_DNA"/>
</dbReference>
<reference evidence="2" key="1">
    <citation type="journal article" date="2019" name="Int. J. Syst. Evol. Microbiol.">
        <title>The Global Catalogue of Microorganisms (GCM) 10K type strain sequencing project: providing services to taxonomists for standard genome sequencing and annotation.</title>
        <authorList>
            <consortium name="The Broad Institute Genomics Platform"/>
            <consortium name="The Broad Institute Genome Sequencing Center for Infectious Disease"/>
            <person name="Wu L."/>
            <person name="Ma J."/>
        </authorList>
    </citation>
    <scope>NUCLEOTIDE SEQUENCE [LARGE SCALE GENOMIC DNA]</scope>
    <source>
        <strain evidence="2">JCM 11496</strain>
    </source>
</reference>
<evidence type="ECO:0000313" key="2">
    <source>
        <dbReference type="Proteomes" id="UP001597307"/>
    </source>
</evidence>